<name>A0A5C6E8K4_9BACT</name>
<dbReference type="EMBL" id="SJPY01000001">
    <property type="protein sequence ID" value="TWU45138.1"/>
    <property type="molecule type" value="Genomic_DNA"/>
</dbReference>
<feature type="domain" description="GFO/IDH/MocA-like oxidoreductase" evidence="2">
    <location>
        <begin position="148"/>
        <end position="257"/>
    </location>
</feature>
<dbReference type="Gene3D" id="3.50.30.50">
    <property type="entry name" value="Putative cyclase"/>
    <property type="match status" value="1"/>
</dbReference>
<gene>
    <name evidence="3" type="primary">kynB</name>
    <name evidence="3" type="ORF">Q31b_03090</name>
</gene>
<dbReference type="InterPro" id="IPR055170">
    <property type="entry name" value="GFO_IDH_MocA-like_dom"/>
</dbReference>
<organism evidence="3 4">
    <name type="scientific">Novipirellula aureliae</name>
    <dbReference type="NCBI Taxonomy" id="2527966"/>
    <lineage>
        <taxon>Bacteria</taxon>
        <taxon>Pseudomonadati</taxon>
        <taxon>Planctomycetota</taxon>
        <taxon>Planctomycetia</taxon>
        <taxon>Pirellulales</taxon>
        <taxon>Pirellulaceae</taxon>
        <taxon>Novipirellula</taxon>
    </lineage>
</organism>
<dbReference type="AlphaFoldDB" id="A0A5C6E8K4"/>
<protein>
    <submittedName>
        <fullName evidence="3">Kynurenine formamidase</fullName>
        <ecNumber evidence="3">3.5.1.9</ecNumber>
    </submittedName>
</protein>
<dbReference type="SUPFAM" id="SSF55347">
    <property type="entry name" value="Glyceraldehyde-3-phosphate dehydrogenase-like, C-terminal domain"/>
    <property type="match status" value="1"/>
</dbReference>
<dbReference type="Proteomes" id="UP000315471">
    <property type="component" value="Unassembled WGS sequence"/>
</dbReference>
<dbReference type="Pfam" id="PF22725">
    <property type="entry name" value="GFO_IDH_MocA_C3"/>
    <property type="match status" value="1"/>
</dbReference>
<reference evidence="3 4" key="1">
    <citation type="submission" date="2019-02" db="EMBL/GenBank/DDBJ databases">
        <title>Deep-cultivation of Planctomycetes and their phenomic and genomic characterization uncovers novel biology.</title>
        <authorList>
            <person name="Wiegand S."/>
            <person name="Jogler M."/>
            <person name="Boedeker C."/>
            <person name="Pinto D."/>
            <person name="Vollmers J."/>
            <person name="Rivas-Marin E."/>
            <person name="Kohn T."/>
            <person name="Peeters S.H."/>
            <person name="Heuer A."/>
            <person name="Rast P."/>
            <person name="Oberbeckmann S."/>
            <person name="Bunk B."/>
            <person name="Jeske O."/>
            <person name="Meyerdierks A."/>
            <person name="Storesund J.E."/>
            <person name="Kallscheuer N."/>
            <person name="Luecker S."/>
            <person name="Lage O.M."/>
            <person name="Pohl T."/>
            <person name="Merkel B.J."/>
            <person name="Hornburger P."/>
            <person name="Mueller R.-W."/>
            <person name="Bruemmer F."/>
            <person name="Labrenz M."/>
            <person name="Spormann A.M."/>
            <person name="Op Den Camp H."/>
            <person name="Overmann J."/>
            <person name="Amann R."/>
            <person name="Jetten M.S.M."/>
            <person name="Mascher T."/>
            <person name="Medema M.H."/>
            <person name="Devos D.P."/>
            <person name="Kaster A.-K."/>
            <person name="Ovreas L."/>
            <person name="Rohde M."/>
            <person name="Galperin M.Y."/>
            <person name="Jogler C."/>
        </authorList>
    </citation>
    <scope>NUCLEOTIDE SEQUENCE [LARGE SCALE GENOMIC DNA]</scope>
    <source>
        <strain evidence="3 4">Q31b</strain>
    </source>
</reference>
<dbReference type="Gene3D" id="3.40.50.720">
    <property type="entry name" value="NAD(P)-binding Rossmann-like Domain"/>
    <property type="match status" value="1"/>
</dbReference>
<dbReference type="InterPro" id="IPR007325">
    <property type="entry name" value="KFase/CYL"/>
</dbReference>
<dbReference type="InterPro" id="IPR000683">
    <property type="entry name" value="Gfo/Idh/MocA-like_OxRdtase_N"/>
</dbReference>
<dbReference type="InterPro" id="IPR037175">
    <property type="entry name" value="KFase_sf"/>
</dbReference>
<accession>A0A5C6E8K4</accession>
<dbReference type="Pfam" id="PF04199">
    <property type="entry name" value="Cyclase"/>
    <property type="match status" value="1"/>
</dbReference>
<dbReference type="PANTHER" id="PTHR31118">
    <property type="entry name" value="CYCLASE-LIKE PROTEIN 2"/>
    <property type="match status" value="1"/>
</dbReference>
<keyword evidence="4" id="KW-1185">Reference proteome</keyword>
<dbReference type="GO" id="GO:0004061">
    <property type="term" value="F:arylformamidase activity"/>
    <property type="evidence" value="ECO:0007669"/>
    <property type="project" value="UniProtKB-EC"/>
</dbReference>
<feature type="domain" description="Gfo/Idh/MocA-like oxidoreductase N-terminal" evidence="1">
    <location>
        <begin position="24"/>
        <end position="138"/>
    </location>
</feature>
<dbReference type="GO" id="GO:0019441">
    <property type="term" value="P:L-tryptophan catabolic process to kynurenine"/>
    <property type="evidence" value="ECO:0007669"/>
    <property type="project" value="InterPro"/>
</dbReference>
<evidence type="ECO:0000259" key="2">
    <source>
        <dbReference type="Pfam" id="PF22725"/>
    </source>
</evidence>
<dbReference type="RefSeq" id="WP_231617219.1">
    <property type="nucleotide sequence ID" value="NZ_SJPY01000001.1"/>
</dbReference>
<dbReference type="GO" id="GO:0000166">
    <property type="term" value="F:nucleotide binding"/>
    <property type="evidence" value="ECO:0007669"/>
    <property type="project" value="InterPro"/>
</dbReference>
<evidence type="ECO:0000313" key="3">
    <source>
        <dbReference type="EMBL" id="TWU45138.1"/>
    </source>
</evidence>
<comment type="caution">
    <text evidence="3">The sequence shown here is derived from an EMBL/GenBank/DDBJ whole genome shotgun (WGS) entry which is preliminary data.</text>
</comment>
<dbReference type="SUPFAM" id="SSF102198">
    <property type="entry name" value="Putative cyclase"/>
    <property type="match status" value="1"/>
</dbReference>
<dbReference type="SUPFAM" id="SSF51735">
    <property type="entry name" value="NAD(P)-binding Rossmann-fold domains"/>
    <property type="match status" value="1"/>
</dbReference>
<dbReference type="Gene3D" id="3.30.360.10">
    <property type="entry name" value="Dihydrodipicolinate Reductase, domain 2"/>
    <property type="match status" value="1"/>
</dbReference>
<evidence type="ECO:0000259" key="1">
    <source>
        <dbReference type="Pfam" id="PF01408"/>
    </source>
</evidence>
<proteinExistence type="predicted"/>
<keyword evidence="3" id="KW-0378">Hydrolase</keyword>
<sequence length="606" mass="66804">MNASLESPSPSIENQREPANRRGLLIGAGYFSDFHLDAWQRCKRANIVAVCDLDATKANAAAKKYGIERSVTDIAEALALPDIDFIDVATGPTNRFELIQQVVPRRLPIICQKPLANDFAEATKILDRVRSADAPFMVHENFRFQPWYREIKRLLAKGVIGHRVHTMTMRTRMGDGWGPDAYLGRQPYFRTMPRLLIHETGVHFIDTFRFLAGEVTECSATTRRINDVIVGEDACVLTLQMEKGVTAIWDANRYNEFSGSDAGHDPRYTFGQFQVEADGGTISLATDGTITIDPLGKPAYQHAYTPSRHGFAGDCVLACQEHFLDVLDNRVACETSADEYQKTLLVVEAAYESAQRHRPVVSRFGISHSADDLDVKTGANAQTTQESGAARLGRVIDLTRPLTSTVPGVQVEPCKTIEKDGWNATTLSLYSHCGTHIDAPRHFLPNGKTLDALDLSVCSGAARLVNLADTPPRHLISVADVIDSIGDVFPDDRLIFRTDWHRRFGTSAYRDELPRISIELAHWLVEKQVALIGVEPPSVADVNNKVELTDVHQTLFRGGVTIVEGLVNLDQLPPSEFQFIAVPLNIVGGDGCPVRAIAIVNDEVSG</sequence>
<dbReference type="Pfam" id="PF01408">
    <property type="entry name" value="GFO_IDH_MocA"/>
    <property type="match status" value="1"/>
</dbReference>
<dbReference type="InterPro" id="IPR036291">
    <property type="entry name" value="NAD(P)-bd_dom_sf"/>
</dbReference>
<evidence type="ECO:0000313" key="4">
    <source>
        <dbReference type="Proteomes" id="UP000315471"/>
    </source>
</evidence>
<dbReference type="PANTHER" id="PTHR31118:SF32">
    <property type="entry name" value="KYNURENINE FORMAMIDASE"/>
    <property type="match status" value="1"/>
</dbReference>
<dbReference type="EC" id="3.5.1.9" evidence="3"/>